<protein>
    <submittedName>
        <fullName evidence="1">Uncharacterized protein</fullName>
    </submittedName>
</protein>
<evidence type="ECO:0000313" key="1">
    <source>
        <dbReference type="EMBL" id="VFK80782.1"/>
    </source>
</evidence>
<sequence length="67" mass="7608">MIIICEAERKINHRTEIDRYSKVVSLGQQGSGPAWWRVQTKSGQVMEFGNTADSRIEAQGKSTARLW</sequence>
<organism evidence="1">
    <name type="scientific">Candidatus Kentrum sp. SD</name>
    <dbReference type="NCBI Taxonomy" id="2126332"/>
    <lineage>
        <taxon>Bacteria</taxon>
        <taxon>Pseudomonadati</taxon>
        <taxon>Pseudomonadota</taxon>
        <taxon>Gammaproteobacteria</taxon>
        <taxon>Candidatus Kentrum</taxon>
    </lineage>
</organism>
<proteinExistence type="predicted"/>
<name>A0A451BR59_9GAMM</name>
<reference evidence="1" key="1">
    <citation type="submission" date="2019-02" db="EMBL/GenBank/DDBJ databases">
        <authorList>
            <person name="Gruber-Vodicka R. H."/>
            <person name="Seah K. B. B."/>
        </authorList>
    </citation>
    <scope>NUCLEOTIDE SEQUENCE</scope>
    <source>
        <strain evidence="1">BECK_S127</strain>
    </source>
</reference>
<dbReference type="AlphaFoldDB" id="A0A451BR59"/>
<gene>
    <name evidence="1" type="ORF">BECKSD772D_GA0070982_11559</name>
</gene>
<accession>A0A451BR59</accession>
<dbReference type="EMBL" id="CAADHB010000155">
    <property type="protein sequence ID" value="VFK80782.1"/>
    <property type="molecule type" value="Genomic_DNA"/>
</dbReference>